<organism evidence="1 2">
    <name type="scientific">Neobacillus pocheonensis</name>
    <dbReference type="NCBI Taxonomy" id="363869"/>
    <lineage>
        <taxon>Bacteria</taxon>
        <taxon>Bacillati</taxon>
        <taxon>Bacillota</taxon>
        <taxon>Bacilli</taxon>
        <taxon>Bacillales</taxon>
        <taxon>Bacillaceae</taxon>
        <taxon>Neobacillus</taxon>
    </lineage>
</organism>
<protein>
    <submittedName>
        <fullName evidence="1">Uncharacterized protein</fullName>
    </submittedName>
</protein>
<proteinExistence type="predicted"/>
<evidence type="ECO:0000313" key="1">
    <source>
        <dbReference type="EMBL" id="MCM2533313.1"/>
    </source>
</evidence>
<dbReference type="EMBL" id="JAMQCR010000001">
    <property type="protein sequence ID" value="MCM2533313.1"/>
    <property type="molecule type" value="Genomic_DNA"/>
</dbReference>
<dbReference type="Proteomes" id="UP001523262">
    <property type="component" value="Unassembled WGS sequence"/>
</dbReference>
<evidence type="ECO:0000313" key="2">
    <source>
        <dbReference type="Proteomes" id="UP001523262"/>
    </source>
</evidence>
<keyword evidence="2" id="KW-1185">Reference proteome</keyword>
<gene>
    <name evidence="1" type="ORF">NDK43_14040</name>
</gene>
<name>A0ABT0WAF4_9BACI</name>
<reference evidence="1 2" key="1">
    <citation type="submission" date="2022-06" db="EMBL/GenBank/DDBJ databases">
        <authorList>
            <person name="Jeon C.O."/>
        </authorList>
    </citation>
    <scope>NUCLEOTIDE SEQUENCE [LARGE SCALE GENOMIC DNA]</scope>
    <source>
        <strain evidence="1 2">KCTC 13943</strain>
    </source>
</reference>
<accession>A0ABT0WAF4</accession>
<sequence length="46" mass="5302">MQEMLNQATVTVGTVKKKTRTDLTKWFLAIYLIAHDKRGVSCDKDF</sequence>
<comment type="caution">
    <text evidence="1">The sequence shown here is derived from an EMBL/GenBank/DDBJ whole genome shotgun (WGS) entry which is preliminary data.</text>
</comment>